<organism evidence="7 8">
    <name type="scientific">Salix koriyanagi</name>
    <dbReference type="NCBI Taxonomy" id="2511006"/>
    <lineage>
        <taxon>Eukaryota</taxon>
        <taxon>Viridiplantae</taxon>
        <taxon>Streptophyta</taxon>
        <taxon>Embryophyta</taxon>
        <taxon>Tracheophyta</taxon>
        <taxon>Spermatophyta</taxon>
        <taxon>Magnoliopsida</taxon>
        <taxon>eudicotyledons</taxon>
        <taxon>Gunneridae</taxon>
        <taxon>Pentapetalae</taxon>
        <taxon>rosids</taxon>
        <taxon>fabids</taxon>
        <taxon>Malpighiales</taxon>
        <taxon>Salicaceae</taxon>
        <taxon>Saliceae</taxon>
        <taxon>Salix</taxon>
    </lineage>
</organism>
<comment type="caution">
    <text evidence="7">The sequence shown here is derived from an EMBL/GenBank/DDBJ whole genome shotgun (WGS) entry which is preliminary data.</text>
</comment>
<evidence type="ECO:0000313" key="8">
    <source>
        <dbReference type="Proteomes" id="UP001151752"/>
    </source>
</evidence>
<gene>
    <name evidence="7" type="ORF">OIU74_002417</name>
</gene>
<evidence type="ECO:0000256" key="3">
    <source>
        <dbReference type="ARBA" id="ARBA00022577"/>
    </source>
</evidence>
<reference evidence="7" key="1">
    <citation type="submission" date="2022-11" db="EMBL/GenBank/DDBJ databases">
        <authorList>
            <person name="Hyden B.L."/>
            <person name="Feng K."/>
            <person name="Yates T."/>
            <person name="Jawdy S."/>
            <person name="Smart L.B."/>
            <person name="Muchero W."/>
        </authorList>
    </citation>
    <scope>NUCLEOTIDE SEQUENCE</scope>
    <source>
        <tissue evidence="7">Shoot tip</tissue>
    </source>
</reference>
<proteinExistence type="inferred from homology"/>
<comment type="similarity">
    <text evidence="1">Belongs to the DEFL family.</text>
</comment>
<feature type="transmembrane region" description="Helical" evidence="6">
    <location>
        <begin position="65"/>
        <end position="89"/>
    </location>
</feature>
<dbReference type="AlphaFoldDB" id="A0A9Q0X3K0"/>
<evidence type="ECO:0000256" key="6">
    <source>
        <dbReference type="SAM" id="Phobius"/>
    </source>
</evidence>
<keyword evidence="6" id="KW-1133">Transmembrane helix</keyword>
<name>A0A9Q0X3K0_9ROSI</name>
<keyword evidence="8" id="KW-1185">Reference proteome</keyword>
<evidence type="ECO:0000313" key="7">
    <source>
        <dbReference type="EMBL" id="KAJ6778622.1"/>
    </source>
</evidence>
<keyword evidence="2" id="KW-0929">Antimicrobial</keyword>
<evidence type="ECO:0000256" key="4">
    <source>
        <dbReference type="ARBA" id="ARBA00022821"/>
    </source>
</evidence>
<accession>A0A9Q0X3K0</accession>
<keyword evidence="4" id="KW-0611">Plant defense</keyword>
<dbReference type="Proteomes" id="UP001151752">
    <property type="component" value="Chromosome 16"/>
</dbReference>
<evidence type="ECO:0000256" key="1">
    <source>
        <dbReference type="ARBA" id="ARBA00006722"/>
    </source>
</evidence>
<evidence type="ECO:0000256" key="2">
    <source>
        <dbReference type="ARBA" id="ARBA00022529"/>
    </source>
</evidence>
<evidence type="ECO:0000256" key="5">
    <source>
        <dbReference type="ARBA" id="ARBA00023157"/>
    </source>
</evidence>
<keyword evidence="3" id="KW-0295">Fungicide</keyword>
<dbReference type="PANTHER" id="PTHR33830">
    <property type="entry name" value="DEFENSIN-LIKE PROTEIN 184-RELATED"/>
    <property type="match status" value="1"/>
</dbReference>
<keyword evidence="5" id="KW-1015">Disulfide bond</keyword>
<dbReference type="PANTHER" id="PTHR33830:SF29">
    <property type="entry name" value="KNOTTIN SCORPION TOXIN-LIKE DOMAIN-CONTAINING PROTEIN"/>
    <property type="match status" value="1"/>
</dbReference>
<dbReference type="InterPro" id="IPR010851">
    <property type="entry name" value="DEFL"/>
</dbReference>
<reference evidence="7" key="2">
    <citation type="journal article" date="2023" name="Int. J. Mol. Sci.">
        <title>De Novo Assembly and Annotation of 11 Diverse Shrub Willow (Salix) Genomes Reveals Novel Gene Organization in Sex-Linked Regions.</title>
        <authorList>
            <person name="Hyden B."/>
            <person name="Feng K."/>
            <person name="Yates T.B."/>
            <person name="Jawdy S."/>
            <person name="Cereghino C."/>
            <person name="Smart L.B."/>
            <person name="Muchero W."/>
        </authorList>
    </citation>
    <scope>NUCLEOTIDE SEQUENCE</scope>
    <source>
        <tissue evidence="7">Shoot tip</tissue>
    </source>
</reference>
<sequence>MKKKKKKKQCLHDYVSVVLFFSLCFLLNGFLSFSTAIINSHSRNKTCFQNPVADNNWGWGWAKRMLNSCSISFTSLFCVVLLVFSALMVHRADAQEMCHSLIPGNGNCEASRCQMQCSSLNQGTGACTQTFTDRFHCICNWECS</sequence>
<dbReference type="EMBL" id="JAPFFM010000001">
    <property type="protein sequence ID" value="KAJ6778622.1"/>
    <property type="molecule type" value="Genomic_DNA"/>
</dbReference>
<protein>
    <submittedName>
        <fullName evidence="7">DEFENSIN-LIKE PROTEIN 184-RELATED</fullName>
    </submittedName>
</protein>
<keyword evidence="6" id="KW-0812">Transmembrane</keyword>
<dbReference type="Pfam" id="PF07333">
    <property type="entry name" value="SLR1-BP"/>
    <property type="match status" value="1"/>
</dbReference>
<feature type="transmembrane region" description="Helical" evidence="6">
    <location>
        <begin position="12"/>
        <end position="38"/>
    </location>
</feature>
<dbReference type="GO" id="GO:0050832">
    <property type="term" value="P:defense response to fungus"/>
    <property type="evidence" value="ECO:0007669"/>
    <property type="project" value="UniProtKB-KW"/>
</dbReference>
<keyword evidence="6" id="KW-0472">Membrane</keyword>
<dbReference type="GO" id="GO:0031640">
    <property type="term" value="P:killing of cells of another organism"/>
    <property type="evidence" value="ECO:0007669"/>
    <property type="project" value="UniProtKB-KW"/>
</dbReference>